<comment type="similarity">
    <text evidence="1">Belongs to the DIPK family.</text>
</comment>
<keyword evidence="3" id="KW-1185">Reference proteome</keyword>
<protein>
    <submittedName>
        <fullName evidence="2">Uncharacterized protein</fullName>
    </submittedName>
</protein>
<dbReference type="AlphaFoldDB" id="A0A9Q1F5X5"/>
<name>A0A9Q1F5X5_SYNKA</name>
<evidence type="ECO:0000256" key="1">
    <source>
        <dbReference type="ARBA" id="ARBA00006338"/>
    </source>
</evidence>
<gene>
    <name evidence="2" type="ORF">SKAU_G00232420</name>
</gene>
<dbReference type="OrthoDB" id="10035316at2759"/>
<sequence>MLLSHCGPALEGKAAAVIHPTLYCSTDLIQNPLSELWSTPHSWDVIPEGGVDLGLQGVGRGGGYVRSDICRGTRKGNRGNRVICILHAFPHALVPRKSPVTMMLGCPRERAAEFSGALARIWVLFWAFGAVGSPSSPAAPHKAYTFGRSFLGLDKCNACVGTSICKKFFKDEIRFERWLSPQLMLPPVYRRWYLANYTDDSENWRPVVLSRLISQSLHEASDRSICSSAGRGHTCSIETVLRATPRFQGLGSIQPAAATHGPGHTQHRIHPA</sequence>
<dbReference type="PANTHER" id="PTHR32073:SF8">
    <property type="entry name" value="DIVERGENT PROTEIN KINASE DOMAIN 2B"/>
    <property type="match status" value="1"/>
</dbReference>
<organism evidence="2 3">
    <name type="scientific">Synaphobranchus kaupii</name>
    <name type="common">Kaup's arrowtooth eel</name>
    <dbReference type="NCBI Taxonomy" id="118154"/>
    <lineage>
        <taxon>Eukaryota</taxon>
        <taxon>Metazoa</taxon>
        <taxon>Chordata</taxon>
        <taxon>Craniata</taxon>
        <taxon>Vertebrata</taxon>
        <taxon>Euteleostomi</taxon>
        <taxon>Actinopterygii</taxon>
        <taxon>Neopterygii</taxon>
        <taxon>Teleostei</taxon>
        <taxon>Anguilliformes</taxon>
        <taxon>Synaphobranchidae</taxon>
        <taxon>Synaphobranchus</taxon>
    </lineage>
</organism>
<comment type="caution">
    <text evidence="2">The sequence shown here is derived from an EMBL/GenBank/DDBJ whole genome shotgun (WGS) entry which is preliminary data.</text>
</comment>
<dbReference type="PANTHER" id="PTHR32073">
    <property type="entry name" value="GH11358P"/>
    <property type="match status" value="1"/>
</dbReference>
<dbReference type="InterPro" id="IPR020519">
    <property type="entry name" value="DIPK2A/B"/>
</dbReference>
<proteinExistence type="inferred from homology"/>
<dbReference type="Proteomes" id="UP001152622">
    <property type="component" value="Chromosome 8"/>
</dbReference>
<evidence type="ECO:0000313" key="3">
    <source>
        <dbReference type="Proteomes" id="UP001152622"/>
    </source>
</evidence>
<accession>A0A9Q1F5X5</accession>
<evidence type="ECO:0000313" key="2">
    <source>
        <dbReference type="EMBL" id="KAJ8351766.1"/>
    </source>
</evidence>
<reference evidence="2" key="1">
    <citation type="journal article" date="2023" name="Science">
        <title>Genome structures resolve the early diversification of teleost fishes.</title>
        <authorList>
            <person name="Parey E."/>
            <person name="Louis A."/>
            <person name="Montfort J."/>
            <person name="Bouchez O."/>
            <person name="Roques C."/>
            <person name="Iampietro C."/>
            <person name="Lluch J."/>
            <person name="Castinel A."/>
            <person name="Donnadieu C."/>
            <person name="Desvignes T."/>
            <person name="Floi Bucao C."/>
            <person name="Jouanno E."/>
            <person name="Wen M."/>
            <person name="Mejri S."/>
            <person name="Dirks R."/>
            <person name="Jansen H."/>
            <person name="Henkel C."/>
            <person name="Chen W.J."/>
            <person name="Zahm M."/>
            <person name="Cabau C."/>
            <person name="Klopp C."/>
            <person name="Thompson A.W."/>
            <person name="Robinson-Rechavi M."/>
            <person name="Braasch I."/>
            <person name="Lecointre G."/>
            <person name="Bobe J."/>
            <person name="Postlethwait J.H."/>
            <person name="Berthelot C."/>
            <person name="Roest Crollius H."/>
            <person name="Guiguen Y."/>
        </authorList>
    </citation>
    <scope>NUCLEOTIDE SEQUENCE</scope>
    <source>
        <strain evidence="2">WJC10195</strain>
    </source>
</reference>
<dbReference type="EMBL" id="JAINUF010000008">
    <property type="protein sequence ID" value="KAJ8351766.1"/>
    <property type="molecule type" value="Genomic_DNA"/>
</dbReference>